<protein>
    <submittedName>
        <fullName evidence="1">Uncharacterized protein</fullName>
    </submittedName>
</protein>
<proteinExistence type="predicted"/>
<comment type="caution">
    <text evidence="1">The sequence shown here is derived from an EMBL/GenBank/DDBJ whole genome shotgun (WGS) entry which is preliminary data.</text>
</comment>
<reference evidence="1 2" key="1">
    <citation type="submission" date="2019-12" db="EMBL/GenBank/DDBJ databases">
        <title>Spirosoma sp. HMF4905 genome sequencing and assembly.</title>
        <authorList>
            <person name="Kang H."/>
            <person name="Cha I."/>
            <person name="Kim H."/>
            <person name="Joh K."/>
        </authorList>
    </citation>
    <scope>NUCLEOTIDE SEQUENCE [LARGE SCALE GENOMIC DNA]</scope>
    <source>
        <strain evidence="1 2">HMF4905</strain>
    </source>
</reference>
<dbReference type="RefSeq" id="WP_157586887.1">
    <property type="nucleotide sequence ID" value="NZ_WPIN01000007.1"/>
</dbReference>
<dbReference type="EMBL" id="WPIN01000007">
    <property type="protein sequence ID" value="MVM32146.1"/>
    <property type="molecule type" value="Genomic_DNA"/>
</dbReference>
<gene>
    <name evidence="1" type="ORF">GO755_19000</name>
</gene>
<keyword evidence="2" id="KW-1185">Reference proteome</keyword>
<dbReference type="Proteomes" id="UP000436006">
    <property type="component" value="Unassembled WGS sequence"/>
</dbReference>
<organism evidence="1 2">
    <name type="scientific">Spirosoma arboris</name>
    <dbReference type="NCBI Taxonomy" id="2682092"/>
    <lineage>
        <taxon>Bacteria</taxon>
        <taxon>Pseudomonadati</taxon>
        <taxon>Bacteroidota</taxon>
        <taxon>Cytophagia</taxon>
        <taxon>Cytophagales</taxon>
        <taxon>Cytophagaceae</taxon>
        <taxon>Spirosoma</taxon>
    </lineage>
</organism>
<sequence length="76" mass="8230">MRDQILHEIAIICHAEGLTGDLTNLLNKPPLVIASSLQQLRVSNLIVGIVASWGKALSDNEVLQMLKSINDKGTIP</sequence>
<accession>A0A7K1SEX3</accession>
<name>A0A7K1SEX3_9BACT</name>
<evidence type="ECO:0000313" key="1">
    <source>
        <dbReference type="EMBL" id="MVM32146.1"/>
    </source>
</evidence>
<evidence type="ECO:0000313" key="2">
    <source>
        <dbReference type="Proteomes" id="UP000436006"/>
    </source>
</evidence>
<dbReference type="AlphaFoldDB" id="A0A7K1SEX3"/>